<dbReference type="EMBL" id="BGPR01159220">
    <property type="protein sequence ID" value="GBL89389.1"/>
    <property type="molecule type" value="Genomic_DNA"/>
</dbReference>
<gene>
    <name evidence="1" type="ORF">AVEN_166673_1</name>
</gene>
<name>A0A4Y2BD26_ARAVE</name>
<protein>
    <submittedName>
        <fullName evidence="1">Uncharacterized protein</fullName>
    </submittedName>
</protein>
<dbReference type="AlphaFoldDB" id="A0A4Y2BD26"/>
<accession>A0A4Y2BD26</accession>
<organism evidence="1 2">
    <name type="scientific">Araneus ventricosus</name>
    <name type="common">Orbweaver spider</name>
    <name type="synonym">Epeira ventricosa</name>
    <dbReference type="NCBI Taxonomy" id="182803"/>
    <lineage>
        <taxon>Eukaryota</taxon>
        <taxon>Metazoa</taxon>
        <taxon>Ecdysozoa</taxon>
        <taxon>Arthropoda</taxon>
        <taxon>Chelicerata</taxon>
        <taxon>Arachnida</taxon>
        <taxon>Araneae</taxon>
        <taxon>Araneomorphae</taxon>
        <taxon>Entelegynae</taxon>
        <taxon>Araneoidea</taxon>
        <taxon>Araneidae</taxon>
        <taxon>Araneus</taxon>
    </lineage>
</organism>
<comment type="caution">
    <text evidence="1">The sequence shown here is derived from an EMBL/GenBank/DDBJ whole genome shotgun (WGS) entry which is preliminary data.</text>
</comment>
<proteinExistence type="predicted"/>
<keyword evidence="2" id="KW-1185">Reference proteome</keyword>
<evidence type="ECO:0000313" key="1">
    <source>
        <dbReference type="EMBL" id="GBL89389.1"/>
    </source>
</evidence>
<dbReference type="Proteomes" id="UP000499080">
    <property type="component" value="Unassembled WGS sequence"/>
</dbReference>
<reference evidence="1 2" key="1">
    <citation type="journal article" date="2019" name="Sci. Rep.">
        <title>Orb-weaving spider Araneus ventricosus genome elucidates the spidroin gene catalogue.</title>
        <authorList>
            <person name="Kono N."/>
            <person name="Nakamura H."/>
            <person name="Ohtoshi R."/>
            <person name="Moran D.A.P."/>
            <person name="Shinohara A."/>
            <person name="Yoshida Y."/>
            <person name="Fujiwara M."/>
            <person name="Mori M."/>
            <person name="Tomita M."/>
            <person name="Arakawa K."/>
        </authorList>
    </citation>
    <scope>NUCLEOTIDE SEQUENCE [LARGE SCALE GENOMIC DNA]</scope>
</reference>
<evidence type="ECO:0000313" key="2">
    <source>
        <dbReference type="Proteomes" id="UP000499080"/>
    </source>
</evidence>
<sequence length="102" mass="11237">MRNFSIVLPGGHDDGSVRQNFEKSAGRGILVVLYMLGVLEEDVRRPDIPPAPLVHDAELAGHAVAVLAQKEPRVVPDAHHESVEPEILSMSVKSNERQKLLR</sequence>